<keyword evidence="5 6" id="KW-0472">Membrane</keyword>
<dbReference type="RefSeq" id="WP_310302339.1">
    <property type="nucleotide sequence ID" value="NZ_BAAAPS010000013.1"/>
</dbReference>
<proteinExistence type="predicted"/>
<sequence>MTTAWVAAVLAAAAAALCLPPAPRPVPGRDREARPARARAAPAPATWAALAAGAGVLLVAPGPLGLVAAAVVALGVRRKVASAETRTARRRRVAVEQELPHVVDLLASLMVAGAAPEEALERVRRVVHPAMAEELRPWSERLRLGADPSTVWTELADDRLLGRLGACLRRATASGAPVADALDRLGADLRAATRAGTLERVRQVEVRATAPLAACLLPAFVLLGVVPLVAGTVGRLGIG</sequence>
<dbReference type="PANTHER" id="PTHR35007:SF3">
    <property type="entry name" value="POSSIBLE CONSERVED ALANINE RICH MEMBRANE PROTEIN"/>
    <property type="match status" value="1"/>
</dbReference>
<reference evidence="8 9" key="1">
    <citation type="submission" date="2023-07" db="EMBL/GenBank/DDBJ databases">
        <title>Sequencing the genomes of 1000 actinobacteria strains.</title>
        <authorList>
            <person name="Klenk H.-P."/>
        </authorList>
    </citation>
    <scope>NUCLEOTIDE SEQUENCE [LARGE SCALE GENOMIC DNA]</scope>
    <source>
        <strain evidence="8 9">DSM 19426</strain>
    </source>
</reference>
<keyword evidence="9" id="KW-1185">Reference proteome</keyword>
<feature type="transmembrane region" description="Helical" evidence="6">
    <location>
        <begin position="210"/>
        <end position="230"/>
    </location>
</feature>
<evidence type="ECO:0000259" key="7">
    <source>
        <dbReference type="Pfam" id="PF00482"/>
    </source>
</evidence>
<name>A0ABU2BW18_9ACTN</name>
<dbReference type="EMBL" id="JAVDYG010000001">
    <property type="protein sequence ID" value="MDR7362830.1"/>
    <property type="molecule type" value="Genomic_DNA"/>
</dbReference>
<accession>A0ABU2BW18</accession>
<dbReference type="Pfam" id="PF00482">
    <property type="entry name" value="T2SSF"/>
    <property type="match status" value="1"/>
</dbReference>
<evidence type="ECO:0000313" key="8">
    <source>
        <dbReference type="EMBL" id="MDR7362830.1"/>
    </source>
</evidence>
<dbReference type="Proteomes" id="UP001183648">
    <property type="component" value="Unassembled WGS sequence"/>
</dbReference>
<evidence type="ECO:0000256" key="3">
    <source>
        <dbReference type="ARBA" id="ARBA00022692"/>
    </source>
</evidence>
<evidence type="ECO:0000313" key="9">
    <source>
        <dbReference type="Proteomes" id="UP001183648"/>
    </source>
</evidence>
<keyword evidence="2" id="KW-1003">Cell membrane</keyword>
<protein>
    <submittedName>
        <fullName evidence="8">Flp pilus assembly protein TadB</fullName>
    </submittedName>
</protein>
<evidence type="ECO:0000256" key="1">
    <source>
        <dbReference type="ARBA" id="ARBA00004651"/>
    </source>
</evidence>
<organism evidence="8 9">
    <name type="scientific">Nocardioides marmoribigeumensis</name>
    <dbReference type="NCBI Taxonomy" id="433649"/>
    <lineage>
        <taxon>Bacteria</taxon>
        <taxon>Bacillati</taxon>
        <taxon>Actinomycetota</taxon>
        <taxon>Actinomycetes</taxon>
        <taxon>Propionibacteriales</taxon>
        <taxon>Nocardioidaceae</taxon>
        <taxon>Nocardioides</taxon>
    </lineage>
</organism>
<feature type="domain" description="Type II secretion system protein GspF" evidence="7">
    <location>
        <begin position="104"/>
        <end position="224"/>
    </location>
</feature>
<evidence type="ECO:0000256" key="5">
    <source>
        <dbReference type="ARBA" id="ARBA00023136"/>
    </source>
</evidence>
<feature type="transmembrane region" description="Helical" evidence="6">
    <location>
        <begin position="47"/>
        <end position="76"/>
    </location>
</feature>
<comment type="subcellular location">
    <subcellularLocation>
        <location evidence="1">Cell membrane</location>
        <topology evidence="1">Multi-pass membrane protein</topology>
    </subcellularLocation>
</comment>
<dbReference type="InterPro" id="IPR018076">
    <property type="entry name" value="T2SS_GspF_dom"/>
</dbReference>
<evidence type="ECO:0000256" key="6">
    <source>
        <dbReference type="SAM" id="Phobius"/>
    </source>
</evidence>
<evidence type="ECO:0000256" key="2">
    <source>
        <dbReference type="ARBA" id="ARBA00022475"/>
    </source>
</evidence>
<dbReference type="PANTHER" id="PTHR35007">
    <property type="entry name" value="INTEGRAL MEMBRANE PROTEIN-RELATED"/>
    <property type="match status" value="1"/>
</dbReference>
<keyword evidence="4 6" id="KW-1133">Transmembrane helix</keyword>
<gene>
    <name evidence="8" type="ORF">J2S63_002383</name>
</gene>
<comment type="caution">
    <text evidence="8">The sequence shown here is derived from an EMBL/GenBank/DDBJ whole genome shotgun (WGS) entry which is preliminary data.</text>
</comment>
<keyword evidence="3 6" id="KW-0812">Transmembrane</keyword>
<evidence type="ECO:0000256" key="4">
    <source>
        <dbReference type="ARBA" id="ARBA00022989"/>
    </source>
</evidence>